<keyword evidence="2" id="KW-1185">Reference proteome</keyword>
<organism evidence="1 2">
    <name type="scientific">Pelagomonas calceolata</name>
    <dbReference type="NCBI Taxonomy" id="35677"/>
    <lineage>
        <taxon>Eukaryota</taxon>
        <taxon>Sar</taxon>
        <taxon>Stramenopiles</taxon>
        <taxon>Ochrophyta</taxon>
        <taxon>Pelagophyceae</taxon>
        <taxon>Pelagomonadales</taxon>
        <taxon>Pelagomonadaceae</taxon>
        <taxon>Pelagomonas</taxon>
    </lineage>
</organism>
<reference evidence="1" key="1">
    <citation type="submission" date="2021-11" db="EMBL/GenBank/DDBJ databases">
        <authorList>
            <consortium name="Genoscope - CEA"/>
            <person name="William W."/>
        </authorList>
    </citation>
    <scope>NUCLEOTIDE SEQUENCE</scope>
</reference>
<dbReference type="EMBL" id="CAKKNE010000001">
    <property type="protein sequence ID" value="CAH0366944.1"/>
    <property type="molecule type" value="Genomic_DNA"/>
</dbReference>
<sequence>VQVLVGARREHVAAVAVAGRRRREVLDGRHAVLDAADVDAEVGRVHAAQLGRAGLRDVKVRRRHVPSTGAHVLGRQRDLLDARLLCGTAPRPDVGHMGINVAPRRGVAGPRVGQRHVVVRVAVAERNFVGGFFGVGVVGQGLRRRRREHDDADVVQRRRGEQPLVLPRAIPRACLVLLDPGVQIRLEQVRRAHVAAEALQHGTKRRAEALALVGRGLGLDAPAPSHDLEQPYRLLPGGALRMGGALLLRGVAGGGRGPHIAERHFIGLGQRSSSGTTLFSFV</sequence>
<evidence type="ECO:0000313" key="1">
    <source>
        <dbReference type="EMBL" id="CAH0366944.1"/>
    </source>
</evidence>
<feature type="non-terminal residue" evidence="1">
    <location>
        <position position="1"/>
    </location>
</feature>
<feature type="non-terminal residue" evidence="1">
    <location>
        <position position="282"/>
    </location>
</feature>
<name>A0A8J2SG26_9STRA</name>
<evidence type="ECO:0000313" key="2">
    <source>
        <dbReference type="Proteomes" id="UP000789595"/>
    </source>
</evidence>
<dbReference type="AlphaFoldDB" id="A0A8J2SG26"/>
<comment type="caution">
    <text evidence="1">The sequence shown here is derived from an EMBL/GenBank/DDBJ whole genome shotgun (WGS) entry which is preliminary data.</text>
</comment>
<accession>A0A8J2SG26</accession>
<proteinExistence type="predicted"/>
<gene>
    <name evidence="1" type="ORF">PECAL_1P34590</name>
</gene>
<dbReference type="Proteomes" id="UP000789595">
    <property type="component" value="Unassembled WGS sequence"/>
</dbReference>
<protein>
    <submittedName>
        <fullName evidence="1">Uncharacterized protein</fullName>
    </submittedName>
</protein>